<dbReference type="AlphaFoldDB" id="A0A315YSZ3"/>
<dbReference type="NCBIfam" id="TIGR02228">
    <property type="entry name" value="sigpep_I_arch"/>
    <property type="match status" value="1"/>
</dbReference>
<dbReference type="Proteomes" id="UP000245720">
    <property type="component" value="Unassembled WGS sequence"/>
</dbReference>
<dbReference type="CDD" id="cd06462">
    <property type="entry name" value="Peptidase_S24_S26"/>
    <property type="match status" value="1"/>
</dbReference>
<evidence type="ECO:0000256" key="1">
    <source>
        <dbReference type="NCBIfam" id="TIGR02228"/>
    </source>
</evidence>
<evidence type="ECO:0000313" key="3">
    <source>
        <dbReference type="EMBL" id="PWJ15517.1"/>
    </source>
</evidence>
<accession>A0A315YSZ3</accession>
<comment type="caution">
    <text evidence="3">The sequence shown here is derived from an EMBL/GenBank/DDBJ whole genome shotgun (WGS) entry which is preliminary data.</text>
</comment>
<reference evidence="3 4" key="1">
    <citation type="submission" date="2018-05" db="EMBL/GenBank/DDBJ databases">
        <title>The Hungate 1000. A catalogue of reference genomes from the rumen microbiome.</title>
        <authorList>
            <person name="Kelly W."/>
        </authorList>
    </citation>
    <scope>NUCLEOTIDE SEQUENCE [LARGE SCALE GENOMIC DNA]</scope>
    <source>
        <strain evidence="3 4">SAb67</strain>
    </source>
</reference>
<dbReference type="GO" id="GO:0004252">
    <property type="term" value="F:serine-type endopeptidase activity"/>
    <property type="evidence" value="ECO:0007669"/>
    <property type="project" value="UniProtKB-UniRule"/>
</dbReference>
<name>A0A315YSZ3_RUMFL</name>
<gene>
    <name evidence="3" type="ORF">IE37_00418</name>
</gene>
<evidence type="ECO:0000256" key="2">
    <source>
        <dbReference type="SAM" id="Phobius"/>
    </source>
</evidence>
<sequence length="118" mass="12938">MEPEIKTGSICFVDSRAEFADIKQGDVITFSVSEETAVTHRAVRIEDGCVYTKGDANNAEDEEAVTQESFIGKCVFNIPMIGNAVRFLRSPYGIVAVVMLIILLIAGDHLLDRKETSV</sequence>
<proteinExistence type="predicted"/>
<dbReference type="EMBL" id="QGDI01000001">
    <property type="protein sequence ID" value="PWJ15517.1"/>
    <property type="molecule type" value="Genomic_DNA"/>
</dbReference>
<dbReference type="GO" id="GO:0009003">
    <property type="term" value="F:signal peptidase activity"/>
    <property type="evidence" value="ECO:0007669"/>
    <property type="project" value="UniProtKB-EC"/>
</dbReference>
<dbReference type="EC" id="3.4.21.89" evidence="1"/>
<organism evidence="3 4">
    <name type="scientific">Ruminococcus flavefaciens</name>
    <dbReference type="NCBI Taxonomy" id="1265"/>
    <lineage>
        <taxon>Bacteria</taxon>
        <taxon>Bacillati</taxon>
        <taxon>Bacillota</taxon>
        <taxon>Clostridia</taxon>
        <taxon>Eubacteriales</taxon>
        <taxon>Oscillospiraceae</taxon>
        <taxon>Ruminococcus</taxon>
    </lineage>
</organism>
<dbReference type="GO" id="GO:0006465">
    <property type="term" value="P:signal peptide processing"/>
    <property type="evidence" value="ECO:0007669"/>
    <property type="project" value="UniProtKB-UniRule"/>
</dbReference>
<keyword evidence="2" id="KW-0812">Transmembrane</keyword>
<dbReference type="InterPro" id="IPR001733">
    <property type="entry name" value="Peptidase_S26B"/>
</dbReference>
<dbReference type="GO" id="GO:0016020">
    <property type="term" value="C:membrane"/>
    <property type="evidence" value="ECO:0007669"/>
    <property type="project" value="UniProtKB-UniRule"/>
</dbReference>
<evidence type="ECO:0000313" key="4">
    <source>
        <dbReference type="Proteomes" id="UP000245720"/>
    </source>
</evidence>
<keyword evidence="2" id="KW-0472">Membrane</keyword>
<keyword evidence="2" id="KW-1133">Transmembrane helix</keyword>
<feature type="transmembrane region" description="Helical" evidence="2">
    <location>
        <begin position="92"/>
        <end position="111"/>
    </location>
</feature>
<protein>
    <recommendedName>
        <fullName evidence="1">Signal peptidase I</fullName>
        <ecNumber evidence="1">3.4.21.89</ecNumber>
    </recommendedName>
</protein>